<dbReference type="GO" id="GO:0015074">
    <property type="term" value="P:DNA integration"/>
    <property type="evidence" value="ECO:0007669"/>
    <property type="project" value="InterPro"/>
</dbReference>
<dbReference type="InterPro" id="IPR013103">
    <property type="entry name" value="RVT_2"/>
</dbReference>
<dbReference type="Pfam" id="PF25597">
    <property type="entry name" value="SH3_retrovirus"/>
    <property type="match status" value="1"/>
</dbReference>
<protein>
    <submittedName>
        <fullName evidence="8">Retrovirus-related Pol polyprotein from transposon TNT 1-94</fullName>
    </submittedName>
</protein>
<evidence type="ECO:0000259" key="7">
    <source>
        <dbReference type="PROSITE" id="PS50994"/>
    </source>
</evidence>
<feature type="region of interest" description="Disordered" evidence="5">
    <location>
        <begin position="221"/>
        <end position="240"/>
    </location>
</feature>
<dbReference type="GO" id="GO:0071897">
    <property type="term" value="P:DNA biosynthetic process"/>
    <property type="evidence" value="ECO:0007669"/>
    <property type="project" value="UniProtKB-ARBA"/>
</dbReference>
<dbReference type="InterPro" id="IPR001739">
    <property type="entry name" value="Methyl_CpG_DNA-bd"/>
</dbReference>
<dbReference type="Gene3D" id="3.30.420.10">
    <property type="entry name" value="Ribonuclease H-like superfamily/Ribonuclease H"/>
    <property type="match status" value="1"/>
</dbReference>
<dbReference type="PANTHER" id="PTHR42648">
    <property type="entry name" value="TRANSPOSASE, PUTATIVE-RELATED"/>
    <property type="match status" value="1"/>
</dbReference>
<keyword evidence="4" id="KW-0378">Hydrolase</keyword>
<dbReference type="InterPro" id="IPR012337">
    <property type="entry name" value="RNaseH-like_sf"/>
</dbReference>
<evidence type="ECO:0000259" key="6">
    <source>
        <dbReference type="PROSITE" id="PS50982"/>
    </source>
</evidence>
<feature type="domain" description="MBD" evidence="6">
    <location>
        <begin position="762"/>
        <end position="830"/>
    </location>
</feature>
<dbReference type="GO" id="GO:0042575">
    <property type="term" value="C:DNA polymerase complex"/>
    <property type="evidence" value="ECO:0007669"/>
    <property type="project" value="UniProtKB-ARBA"/>
</dbReference>
<evidence type="ECO:0000313" key="8">
    <source>
        <dbReference type="EMBL" id="GBM52399.1"/>
    </source>
</evidence>
<keyword evidence="1" id="KW-0645">Protease</keyword>
<dbReference type="InterPro" id="IPR016177">
    <property type="entry name" value="DNA-bd_dom_sf"/>
</dbReference>
<dbReference type="InterPro" id="IPR043502">
    <property type="entry name" value="DNA/RNA_pol_sf"/>
</dbReference>
<comment type="caution">
    <text evidence="8">The sequence shown here is derived from an EMBL/GenBank/DDBJ whole genome shotgun (WGS) entry which is preliminary data.</text>
</comment>
<dbReference type="Pfam" id="PF01429">
    <property type="entry name" value="MBD"/>
    <property type="match status" value="1"/>
</dbReference>
<dbReference type="GO" id="GO:0003677">
    <property type="term" value="F:DNA binding"/>
    <property type="evidence" value="ECO:0007669"/>
    <property type="project" value="InterPro"/>
</dbReference>
<keyword evidence="9" id="KW-1185">Reference proteome</keyword>
<dbReference type="GO" id="GO:0046872">
    <property type="term" value="F:metal ion binding"/>
    <property type="evidence" value="ECO:0007669"/>
    <property type="project" value="UniProtKB-KW"/>
</dbReference>
<reference evidence="8 9" key="1">
    <citation type="journal article" date="2019" name="Sci. Rep.">
        <title>Orb-weaving spider Araneus ventricosus genome elucidates the spidroin gene catalogue.</title>
        <authorList>
            <person name="Kono N."/>
            <person name="Nakamura H."/>
            <person name="Ohtoshi R."/>
            <person name="Moran D.A.P."/>
            <person name="Shinohara A."/>
            <person name="Yoshida Y."/>
            <person name="Fujiwara M."/>
            <person name="Mori M."/>
            <person name="Tomita M."/>
            <person name="Arakawa K."/>
        </authorList>
    </citation>
    <scope>NUCLEOTIDE SEQUENCE [LARGE SCALE GENOMIC DNA]</scope>
</reference>
<dbReference type="GO" id="GO:0006508">
    <property type="term" value="P:proteolysis"/>
    <property type="evidence" value="ECO:0007669"/>
    <property type="project" value="UniProtKB-KW"/>
</dbReference>
<accession>A0A4Y2GI48</accession>
<sequence length="1418" mass="165151">MNMPAESSPFAFPKLDGSNYTSWKEDMKVVLMDRGCWSFIVEDNPCPEQATEKEKFEYDWRKQRCYTTIYQGIERKFLPLIRYTTDGKEAWNILKTNFEPTSKARLAVLIDEFFELKFNPVEETIGIFCKRVDEKKTQVKEAGFEIPELLIALQLIRRLPAEYDHLVQTLYRLKDEEFNHLEVEKQLVNEAGRIQLKQKDLNLDYTEDAYTVGSFRLQETRKKSSERSGAMLDPSRNPGQYRKIHYPKGMGPSCEFCSRKGHDASKCYKKRNKEKKQAFLSETTFCGTNQAFGVSTDCNHFLVDTAATSHFCYERDWFKNFKELKTTKALLADKKSTCEVEGIGDIDFIIQDIKGNVKITLKDVFFTPNMRRNLISGARMDIAGLKIIWSNNVMRICHSNNEYFFSAFRRDMFYIVSGYPLLDSVMYTSVDLNLIHKRLCHVNIPLIKDMCKNKSVKGLEKVNIKIDNESCIACNVGKATRTSLKKNYVYKRVTKSVLNKVHMDLWGPAPVNSLGGSKYFLSIIDDFSRKIDVFTLKSKSEVFSIFKEYLSRVQRELGRKLKSVRTDNGLEFCHKDFETFLRNLGIKIERTSFYTPELNGIAERSNRSSMEAVRTMLQDSGLQPRFWAEALHAYVHTKNRCSHKLTEGKTPMEIWSGHKPSIRHCRAFGSLAYVYVPTVNRNKLQPKAKIGILVGYAVNRRGYRVWLPKERKVVESIHVKIDETKNGVKTLFGKVKHYDYAIYQLDQNLNNDSDYRAQDEKSSSPEKPSSLDISTWIRLEKPRTKSKRIDVYYYPPSKERLRSINDVKIYCQKNKLEFDPNQFNFKPTKANTRFEEKSECHNETSSDSVDEASFVNDIFQNEIYMTEIPKTFKETQISPDKEKWNEAMSEEIKLMQNRKVWDLVEPKSNMKVLGCRWVYNIKHDEKNNVKKYKSRLVAQGFKQRPGVDFTDVFAPLVNFDIIKFLFVLLVCILGWNHYQIDVKGAYFYGNLDIPIYMQQPEGFVLKGCEHYVCRLQKSIYGLHQSGRQWNLELSEILFGLGFHQNDLCNGLYTKSNCILLVYVDDIVVFSKSQSDLENLILNIKIKLEITELGPVRYLLGVNFERIGDSVYLHQNTYINKLKTRFKNLPRRRITLPLKVGCILPDRIKENEIIETELMRQIPYKTLIGCLSFIANRSRPDIAFAVNTMSQFCNGYTYHHWTIVIDILNYVFNTMYYKINLSDTYNTRLTMYSDSSWGCKLNDRHSTSGYIMLFGNVPITWKSQKQKCIALSSMEAEFIALTEGVKCIIWYSKILKELNLIDFRMPELYCDNQSAIHFSKNNIENNKTKHIDIKYKFVRKLLYDKEFELNYINSKENLADFLTKPLVKEKFLSVIEVIFQKYSVTDGAECWNSNELVQSLNESISLVNFHDVAEVTALV</sequence>
<evidence type="ECO:0000256" key="3">
    <source>
        <dbReference type="ARBA" id="ARBA00022750"/>
    </source>
</evidence>
<feature type="domain" description="Integrase catalytic" evidence="7">
    <location>
        <begin position="492"/>
        <end position="659"/>
    </location>
</feature>
<dbReference type="InterPro" id="IPR001584">
    <property type="entry name" value="Integrase_cat-core"/>
</dbReference>
<dbReference type="CDD" id="cd09272">
    <property type="entry name" value="RNase_HI_RT_Ty1"/>
    <property type="match status" value="1"/>
</dbReference>
<evidence type="ECO:0000256" key="2">
    <source>
        <dbReference type="ARBA" id="ARBA00022723"/>
    </source>
</evidence>
<dbReference type="Pfam" id="PF00665">
    <property type="entry name" value="rve"/>
    <property type="match status" value="1"/>
</dbReference>
<name>A0A4Y2GI48_ARAVE</name>
<proteinExistence type="predicted"/>
<dbReference type="InterPro" id="IPR025724">
    <property type="entry name" value="GAG-pre-integrase_dom"/>
</dbReference>
<dbReference type="InterPro" id="IPR057670">
    <property type="entry name" value="SH3_retrovirus"/>
</dbReference>
<dbReference type="Pfam" id="PF22936">
    <property type="entry name" value="Pol_BBD"/>
    <property type="match status" value="1"/>
</dbReference>
<dbReference type="SUPFAM" id="SSF56672">
    <property type="entry name" value="DNA/RNA polymerases"/>
    <property type="match status" value="1"/>
</dbReference>
<evidence type="ECO:0000313" key="9">
    <source>
        <dbReference type="Proteomes" id="UP000499080"/>
    </source>
</evidence>
<dbReference type="InterPro" id="IPR039537">
    <property type="entry name" value="Retrotran_Ty1/copia-like"/>
</dbReference>
<gene>
    <name evidence="8" type="primary">POLX_32</name>
    <name evidence="8" type="ORF">AVEN_56827_1</name>
</gene>
<dbReference type="EMBL" id="BGPR01099357">
    <property type="protein sequence ID" value="GBM52399.1"/>
    <property type="molecule type" value="Genomic_DNA"/>
</dbReference>
<evidence type="ECO:0000256" key="1">
    <source>
        <dbReference type="ARBA" id="ARBA00022670"/>
    </source>
</evidence>
<dbReference type="PROSITE" id="PS50994">
    <property type="entry name" value="INTEGRASE"/>
    <property type="match status" value="1"/>
</dbReference>
<dbReference type="OrthoDB" id="2783063at2759"/>
<evidence type="ECO:0000256" key="5">
    <source>
        <dbReference type="SAM" id="MobiDB-lite"/>
    </source>
</evidence>
<dbReference type="Pfam" id="PF14223">
    <property type="entry name" value="Retrotran_gag_2"/>
    <property type="match status" value="1"/>
</dbReference>
<evidence type="ECO:0000256" key="4">
    <source>
        <dbReference type="ARBA" id="ARBA00022801"/>
    </source>
</evidence>
<dbReference type="Proteomes" id="UP000499080">
    <property type="component" value="Unassembled WGS sequence"/>
</dbReference>
<dbReference type="SUPFAM" id="SSF54171">
    <property type="entry name" value="DNA-binding domain"/>
    <property type="match status" value="1"/>
</dbReference>
<keyword evidence="3" id="KW-0064">Aspartyl protease</keyword>
<dbReference type="SUPFAM" id="SSF53098">
    <property type="entry name" value="Ribonuclease H-like"/>
    <property type="match status" value="1"/>
</dbReference>
<dbReference type="InterPro" id="IPR054722">
    <property type="entry name" value="PolX-like_BBD"/>
</dbReference>
<organism evidence="8 9">
    <name type="scientific">Araneus ventricosus</name>
    <name type="common">Orbweaver spider</name>
    <name type="synonym">Epeira ventricosa</name>
    <dbReference type="NCBI Taxonomy" id="182803"/>
    <lineage>
        <taxon>Eukaryota</taxon>
        <taxon>Metazoa</taxon>
        <taxon>Ecdysozoa</taxon>
        <taxon>Arthropoda</taxon>
        <taxon>Chelicerata</taxon>
        <taxon>Arachnida</taxon>
        <taxon>Araneae</taxon>
        <taxon>Araneomorphae</taxon>
        <taxon>Entelegynae</taxon>
        <taxon>Araneoidea</taxon>
        <taxon>Araneidae</taxon>
        <taxon>Araneus</taxon>
    </lineage>
</organism>
<dbReference type="PROSITE" id="PS50982">
    <property type="entry name" value="MBD"/>
    <property type="match status" value="1"/>
</dbReference>
<dbReference type="PANTHER" id="PTHR42648:SF28">
    <property type="entry name" value="TRANSPOSON-ENCODED PROTEIN WITH RIBONUCLEASE H-LIKE AND RETROVIRUS ZINC FINGER-LIKE DOMAINS"/>
    <property type="match status" value="1"/>
</dbReference>
<keyword evidence="2" id="KW-0479">Metal-binding</keyword>
<dbReference type="GO" id="GO:0004190">
    <property type="term" value="F:aspartic-type endopeptidase activity"/>
    <property type="evidence" value="ECO:0007669"/>
    <property type="project" value="UniProtKB-KW"/>
</dbReference>
<dbReference type="Gene3D" id="3.30.890.10">
    <property type="entry name" value="Methyl-cpg-binding Protein 2, Chain A"/>
    <property type="match status" value="1"/>
</dbReference>
<dbReference type="Pfam" id="PF13976">
    <property type="entry name" value="gag_pre-integrs"/>
    <property type="match status" value="1"/>
</dbReference>
<dbReference type="Pfam" id="PF07727">
    <property type="entry name" value="RVT_2"/>
    <property type="match status" value="1"/>
</dbReference>
<dbReference type="InterPro" id="IPR036397">
    <property type="entry name" value="RNaseH_sf"/>
</dbReference>